<feature type="coiled-coil region" evidence="1">
    <location>
        <begin position="57"/>
        <end position="84"/>
    </location>
</feature>
<feature type="transmembrane region" description="Helical" evidence="2">
    <location>
        <begin position="215"/>
        <end position="236"/>
    </location>
</feature>
<evidence type="ECO:0000256" key="2">
    <source>
        <dbReference type="SAM" id="Phobius"/>
    </source>
</evidence>
<evidence type="ECO:0000313" key="4">
    <source>
        <dbReference type="Proteomes" id="UP000054877"/>
    </source>
</evidence>
<evidence type="ECO:0000256" key="1">
    <source>
        <dbReference type="SAM" id="Coils"/>
    </source>
</evidence>
<sequence>MTIALKTNEYRDIAGIVTGKLNELFPGHQRLINAFMGPAIIAQPLRISTPKTAINFNESEKSAIKTLRAQINEEQDKEKRYKKQQRLESMILLGQILFAQSACRYFLEQCQRNNAGNLLIQQYFQRLQDIIEREGVAFQSSRLDALTRRKEFSDIWAKTEREIRAADLPVDARNQWLRNLSHMRGFYYQVNDLNFKYAQTPSRSFSKVVNELEDFGSKVALCASIIAIGATALSFIPPLAPVMGVIAFTAAHVSLMIGLPLALKRMGTILYNMIRFGAAPTVGEVIGTALLGTSMLLAGLSGIAAQAVSMGFIGRWAEITTSGLKAANNLTKASMGIAGQVAQSSQHGLMDGIPSHPVPVH</sequence>
<gene>
    <name evidence="3" type="ORF">Lspi_2862</name>
</gene>
<accession>A0A0W0YWH1</accession>
<name>A0A0W0YWH1_LEGSP</name>
<keyword evidence="2" id="KW-0472">Membrane</keyword>
<dbReference type="EMBL" id="LNYX01000034">
    <property type="protein sequence ID" value="KTD61242.1"/>
    <property type="molecule type" value="Genomic_DNA"/>
</dbReference>
<dbReference type="AlphaFoldDB" id="A0A0W0YWH1"/>
<dbReference type="STRING" id="452.Lspi_2862"/>
<dbReference type="PATRIC" id="fig|452.5.peg.3166"/>
<keyword evidence="1" id="KW-0175">Coiled coil</keyword>
<keyword evidence="2" id="KW-1133">Transmembrane helix</keyword>
<organism evidence="3 4">
    <name type="scientific">Legionella spiritensis</name>
    <dbReference type="NCBI Taxonomy" id="452"/>
    <lineage>
        <taxon>Bacteria</taxon>
        <taxon>Pseudomonadati</taxon>
        <taxon>Pseudomonadota</taxon>
        <taxon>Gammaproteobacteria</taxon>
        <taxon>Legionellales</taxon>
        <taxon>Legionellaceae</taxon>
        <taxon>Legionella</taxon>
    </lineage>
</organism>
<dbReference type="OrthoDB" id="5633853at2"/>
<feature type="transmembrane region" description="Helical" evidence="2">
    <location>
        <begin position="242"/>
        <end position="263"/>
    </location>
</feature>
<evidence type="ECO:0000313" key="3">
    <source>
        <dbReference type="EMBL" id="KTD61242.1"/>
    </source>
</evidence>
<proteinExistence type="predicted"/>
<keyword evidence="2" id="KW-0812">Transmembrane</keyword>
<dbReference type="Proteomes" id="UP000054877">
    <property type="component" value="Unassembled WGS sequence"/>
</dbReference>
<comment type="caution">
    <text evidence="3">The sequence shown here is derived from an EMBL/GenBank/DDBJ whole genome shotgun (WGS) entry which is preliminary data.</text>
</comment>
<dbReference type="RefSeq" id="WP_058484768.1">
    <property type="nucleotide sequence ID" value="NZ_CAAAII010000004.1"/>
</dbReference>
<reference evidence="3 4" key="1">
    <citation type="submission" date="2015-11" db="EMBL/GenBank/DDBJ databases">
        <title>Genomic analysis of 38 Legionella species identifies large and diverse effector repertoires.</title>
        <authorList>
            <person name="Burstein D."/>
            <person name="Amaro F."/>
            <person name="Zusman T."/>
            <person name="Lifshitz Z."/>
            <person name="Cohen O."/>
            <person name="Gilbert J.A."/>
            <person name="Pupko T."/>
            <person name="Shuman H.A."/>
            <person name="Segal G."/>
        </authorList>
    </citation>
    <scope>NUCLEOTIDE SEQUENCE [LARGE SCALE GENOMIC DNA]</scope>
    <source>
        <strain evidence="3 4">Mt.St.Helens-9</strain>
    </source>
</reference>
<keyword evidence="4" id="KW-1185">Reference proteome</keyword>
<protein>
    <submittedName>
        <fullName evidence="3">Uncharacterized protein</fullName>
    </submittedName>
</protein>